<evidence type="ECO:0000313" key="3">
    <source>
        <dbReference type="Proteomes" id="UP001187192"/>
    </source>
</evidence>
<keyword evidence="3" id="KW-1185">Reference proteome</keyword>
<dbReference type="InterPro" id="IPR032675">
    <property type="entry name" value="LRR_dom_sf"/>
</dbReference>
<dbReference type="AlphaFoldDB" id="A0AA88ANA3"/>
<dbReference type="Gene3D" id="3.80.10.10">
    <property type="entry name" value="Ribonuclease Inhibitor"/>
    <property type="match status" value="1"/>
</dbReference>
<accession>A0AA88ANA3</accession>
<name>A0AA88ANA3_FICCA</name>
<dbReference type="Pfam" id="PF08387">
    <property type="entry name" value="FBD"/>
    <property type="match status" value="1"/>
</dbReference>
<evidence type="ECO:0000313" key="2">
    <source>
        <dbReference type="EMBL" id="GMN55850.1"/>
    </source>
</evidence>
<organism evidence="2 3">
    <name type="scientific">Ficus carica</name>
    <name type="common">Common fig</name>
    <dbReference type="NCBI Taxonomy" id="3494"/>
    <lineage>
        <taxon>Eukaryota</taxon>
        <taxon>Viridiplantae</taxon>
        <taxon>Streptophyta</taxon>
        <taxon>Embryophyta</taxon>
        <taxon>Tracheophyta</taxon>
        <taxon>Spermatophyta</taxon>
        <taxon>Magnoliopsida</taxon>
        <taxon>eudicotyledons</taxon>
        <taxon>Gunneridae</taxon>
        <taxon>Pentapetalae</taxon>
        <taxon>rosids</taxon>
        <taxon>fabids</taxon>
        <taxon>Rosales</taxon>
        <taxon>Moraceae</taxon>
        <taxon>Ficeae</taxon>
        <taxon>Ficus</taxon>
    </lineage>
</organism>
<comment type="caution">
    <text evidence="2">The sequence shown here is derived from an EMBL/GenBank/DDBJ whole genome shotgun (WGS) entry which is preliminary data.</text>
</comment>
<dbReference type="InterPro" id="IPR050232">
    <property type="entry name" value="FBL13/AtMIF1-like"/>
</dbReference>
<dbReference type="SUPFAM" id="SSF81383">
    <property type="entry name" value="F-box domain"/>
    <property type="match status" value="1"/>
</dbReference>
<dbReference type="InterPro" id="IPR036047">
    <property type="entry name" value="F-box-like_dom_sf"/>
</dbReference>
<dbReference type="Proteomes" id="UP001187192">
    <property type="component" value="Unassembled WGS sequence"/>
</dbReference>
<dbReference type="InterPro" id="IPR006566">
    <property type="entry name" value="FBD"/>
</dbReference>
<reference evidence="2" key="1">
    <citation type="submission" date="2023-07" db="EMBL/GenBank/DDBJ databases">
        <title>draft genome sequence of fig (Ficus carica).</title>
        <authorList>
            <person name="Takahashi T."/>
            <person name="Nishimura K."/>
        </authorList>
    </citation>
    <scope>NUCLEOTIDE SEQUENCE</scope>
</reference>
<dbReference type="EMBL" id="BTGU01000060">
    <property type="protein sequence ID" value="GMN55850.1"/>
    <property type="molecule type" value="Genomic_DNA"/>
</dbReference>
<sequence length="473" mass="54131">MSKSIRTISTDGFSNLPDEVAHRVILFLSMEDISRLSVASKRCRQLCISTPFLKFDIMPYVHNATKRARLMDYIDRFLFLRKGMDAQSCCIRWYRQISEEYRVFSWLHNAVTLNVKNLDLYIRLASGLHLTLPSSLLCSTSLESLVMSFYDNGTGILKTPSPFTTFQSPSSLKELKLKSVRLDESFGTWISSYCKLLKKLSLERIKGTTCIVITSSSLEELVISSQDNSLLHLHVSAEMLRIMALDWRFHSPNNRVLQLSTPKLKTLTWTGNLLNLSVVENMKDLILSKIFPMHFPGVNSAPWNLFHVIRAACNCRFLSLYDHCIKDLFKLGCSPIVFADLLRLHIWNTGSSTNLEPSLTSFLEGAPNLRWLSIGRVIIKTCYDMGEEVVRCRTVRGRELQDLPFLCNLTFVTIEVIGQDNNELELIEFLLKNAQNLKKMIVFFSYYLRSDFSRGISGYEKASSDAEVDFQML</sequence>
<dbReference type="PROSITE" id="PS50181">
    <property type="entry name" value="FBOX"/>
    <property type="match status" value="1"/>
</dbReference>
<dbReference type="PANTHER" id="PTHR31900:SF27">
    <property type="entry name" value="FBD DOMAIN-CONTAINING PROTEIN"/>
    <property type="match status" value="1"/>
</dbReference>
<dbReference type="PANTHER" id="PTHR31900">
    <property type="entry name" value="F-BOX/RNI SUPERFAMILY PROTEIN-RELATED"/>
    <property type="match status" value="1"/>
</dbReference>
<gene>
    <name evidence="2" type="ORF">TIFTF001_024974</name>
</gene>
<dbReference type="Pfam" id="PF00646">
    <property type="entry name" value="F-box"/>
    <property type="match status" value="1"/>
</dbReference>
<feature type="domain" description="F-box" evidence="1">
    <location>
        <begin position="10"/>
        <end position="46"/>
    </location>
</feature>
<proteinExistence type="predicted"/>
<dbReference type="SUPFAM" id="SSF52047">
    <property type="entry name" value="RNI-like"/>
    <property type="match status" value="1"/>
</dbReference>
<protein>
    <recommendedName>
        <fullName evidence="1">F-box domain-containing protein</fullName>
    </recommendedName>
</protein>
<evidence type="ECO:0000259" key="1">
    <source>
        <dbReference type="PROSITE" id="PS50181"/>
    </source>
</evidence>
<dbReference type="InterPro" id="IPR001810">
    <property type="entry name" value="F-box_dom"/>
</dbReference>